<sequence>MQALDWPLFLSETLFSRFDGSYELPYLSNSPQLMAESIAQLPVTEHNRLRQLISTNNQFFKGVMHYRQAAEGLWILATEMAPEKDLVSRALYDATLTADYYFLSFAVFEYRFPLDETGNAATLRSTTCTFYKPRTEVATFFYTGSTGRFYNIAFTRNWVEQHLVFSSTAEKEKALQFLNNETGFLNWIDIVPAAETLSTAIWQQLQSDETPDSNPQWFADTLHQVIGHFFQAAFADKRLENYSSLYNKDYAKVALAEKQMLNNLHKPFAGVDAMAKTAGMSPTKLKAIFKSVFGFSMLQYHKEKNLLFARQLVQRSPVQVKIVAAIAGYKTVNKFSAAYKKRFGVLPTEDRRTVVDGAY</sequence>
<reference evidence="4 5" key="1">
    <citation type="submission" date="2016-04" db="EMBL/GenBank/DDBJ databases">
        <authorList>
            <person name="Chen L."/>
            <person name="Zhuang W."/>
            <person name="Wang G."/>
        </authorList>
    </citation>
    <scope>NUCLEOTIDE SEQUENCE [LARGE SCALE GENOMIC DNA]</scope>
    <source>
        <strain evidence="5">GR20</strain>
    </source>
</reference>
<evidence type="ECO:0000313" key="5">
    <source>
        <dbReference type="Proteomes" id="UP000192277"/>
    </source>
</evidence>
<evidence type="ECO:0000313" key="4">
    <source>
        <dbReference type="EMBL" id="OQP52174.1"/>
    </source>
</evidence>
<keyword evidence="5" id="KW-1185">Reference proteome</keyword>
<accession>A0ABX3P1R9</accession>
<organism evidence="4 5">
    <name type="scientific">Niastella koreensis</name>
    <dbReference type="NCBI Taxonomy" id="354356"/>
    <lineage>
        <taxon>Bacteria</taxon>
        <taxon>Pseudomonadati</taxon>
        <taxon>Bacteroidota</taxon>
        <taxon>Chitinophagia</taxon>
        <taxon>Chitinophagales</taxon>
        <taxon>Chitinophagaceae</taxon>
        <taxon>Niastella</taxon>
    </lineage>
</organism>
<dbReference type="InterPro" id="IPR018060">
    <property type="entry name" value="HTH_AraC"/>
</dbReference>
<evidence type="ECO:0000256" key="2">
    <source>
        <dbReference type="ARBA" id="ARBA00023163"/>
    </source>
</evidence>
<evidence type="ECO:0000259" key="3">
    <source>
        <dbReference type="PROSITE" id="PS01124"/>
    </source>
</evidence>
<keyword evidence="1" id="KW-0805">Transcription regulation</keyword>
<dbReference type="EMBL" id="LWBO01000004">
    <property type="protein sequence ID" value="OQP52174.1"/>
    <property type="molecule type" value="Genomic_DNA"/>
</dbReference>
<feature type="domain" description="HTH araC/xylS-type" evidence="3">
    <location>
        <begin position="254"/>
        <end position="353"/>
    </location>
</feature>
<dbReference type="PROSITE" id="PS01124">
    <property type="entry name" value="HTH_ARAC_FAMILY_2"/>
    <property type="match status" value="1"/>
</dbReference>
<dbReference type="Gene3D" id="1.10.10.60">
    <property type="entry name" value="Homeodomain-like"/>
    <property type="match status" value="1"/>
</dbReference>
<dbReference type="PANTHER" id="PTHR47893:SF1">
    <property type="entry name" value="REGULATORY PROTEIN PCHR"/>
    <property type="match status" value="1"/>
</dbReference>
<dbReference type="Pfam" id="PF12833">
    <property type="entry name" value="HTH_18"/>
    <property type="match status" value="1"/>
</dbReference>
<dbReference type="PANTHER" id="PTHR47893">
    <property type="entry name" value="REGULATORY PROTEIN PCHR"/>
    <property type="match status" value="1"/>
</dbReference>
<gene>
    <name evidence="4" type="ORF">A4D02_23545</name>
</gene>
<comment type="caution">
    <text evidence="4">The sequence shown here is derived from an EMBL/GenBank/DDBJ whole genome shotgun (WGS) entry which is preliminary data.</text>
</comment>
<protein>
    <recommendedName>
        <fullName evidence="3">HTH araC/xylS-type domain-containing protein</fullName>
    </recommendedName>
</protein>
<keyword evidence="2" id="KW-0804">Transcription</keyword>
<dbReference type="Proteomes" id="UP000192277">
    <property type="component" value="Unassembled WGS sequence"/>
</dbReference>
<evidence type="ECO:0000256" key="1">
    <source>
        <dbReference type="ARBA" id="ARBA00023015"/>
    </source>
</evidence>
<dbReference type="SMART" id="SM00342">
    <property type="entry name" value="HTH_ARAC"/>
    <property type="match status" value="1"/>
</dbReference>
<dbReference type="InterPro" id="IPR009057">
    <property type="entry name" value="Homeodomain-like_sf"/>
</dbReference>
<dbReference type="InterPro" id="IPR053142">
    <property type="entry name" value="PchR_regulatory_protein"/>
</dbReference>
<name>A0ABX3P1R9_9BACT</name>
<dbReference type="SUPFAM" id="SSF46689">
    <property type="entry name" value="Homeodomain-like"/>
    <property type="match status" value="1"/>
</dbReference>
<proteinExistence type="predicted"/>